<feature type="transmembrane region" description="Helical" evidence="7">
    <location>
        <begin position="125"/>
        <end position="145"/>
    </location>
</feature>
<dbReference type="PANTHER" id="PTHR42718:SF24">
    <property type="entry name" value="MAJOR FACILITATOR SUPERFAMILY (MFS) PROFILE DOMAIN-CONTAINING PROTEIN"/>
    <property type="match status" value="1"/>
</dbReference>
<evidence type="ECO:0000313" key="10">
    <source>
        <dbReference type="Proteomes" id="UP000831495"/>
    </source>
</evidence>
<feature type="transmembrane region" description="Helical" evidence="7">
    <location>
        <begin position="255"/>
        <end position="280"/>
    </location>
</feature>
<name>A0ABY4PB71_9LACO</name>
<evidence type="ECO:0000256" key="4">
    <source>
        <dbReference type="ARBA" id="ARBA00022692"/>
    </source>
</evidence>
<evidence type="ECO:0000256" key="1">
    <source>
        <dbReference type="ARBA" id="ARBA00004651"/>
    </source>
</evidence>
<evidence type="ECO:0000313" key="9">
    <source>
        <dbReference type="EMBL" id="UQS82845.1"/>
    </source>
</evidence>
<feature type="transmembrane region" description="Helical" evidence="7">
    <location>
        <begin position="157"/>
        <end position="175"/>
    </location>
</feature>
<dbReference type="InterPro" id="IPR020846">
    <property type="entry name" value="MFS_dom"/>
</dbReference>
<feature type="transmembrane region" description="Helical" evidence="7">
    <location>
        <begin position="292"/>
        <end position="309"/>
    </location>
</feature>
<dbReference type="PROSITE" id="PS50850">
    <property type="entry name" value="MFS"/>
    <property type="match status" value="1"/>
</dbReference>
<keyword evidence="2" id="KW-0813">Transport</keyword>
<keyword evidence="3" id="KW-1003">Cell membrane</keyword>
<feature type="transmembrane region" description="Helical" evidence="7">
    <location>
        <begin position="187"/>
        <end position="206"/>
    </location>
</feature>
<evidence type="ECO:0000256" key="2">
    <source>
        <dbReference type="ARBA" id="ARBA00022448"/>
    </source>
</evidence>
<dbReference type="InterPro" id="IPR011701">
    <property type="entry name" value="MFS"/>
</dbReference>
<dbReference type="Gene3D" id="1.20.1720.10">
    <property type="entry name" value="Multidrug resistance protein D"/>
    <property type="match status" value="1"/>
</dbReference>
<accession>A0ABY4PB71</accession>
<evidence type="ECO:0000256" key="5">
    <source>
        <dbReference type="ARBA" id="ARBA00022989"/>
    </source>
</evidence>
<keyword evidence="6 7" id="KW-0472">Membrane</keyword>
<evidence type="ECO:0000256" key="3">
    <source>
        <dbReference type="ARBA" id="ARBA00022475"/>
    </source>
</evidence>
<feature type="transmembrane region" description="Helical" evidence="7">
    <location>
        <begin position="347"/>
        <end position="366"/>
    </location>
</feature>
<gene>
    <name evidence="9" type="ORF">MOO45_00420</name>
</gene>
<sequence length="478" mass="51379">MLIIVLLVGTFCTVLNQTLLSTALPKLMSTFNVSTATVQWLTTGFLMVNGIMIPLSAYLATTINTKWLYVSAMVIFLIGTIVAFLAPSFGVLLAARLIQAVGVGITMPLLQTIMLSLFPAESRGAALGLVGIVVGFAPAIGPTLSGWIVDNMSWRDLFGLLIPIVLIVVILALIFMKPVIETHKQKLDWVSLVFSTVGFGALLYGFSDAGNDGWDSAGVIASLVVGVIVVILFVWRQLVIDKPFLELRVFKTRDFTIAAILSSIVTIAMLGVSTVLPLYLQIVHGMSALKSGLILLPAALVMAFMSPITGRTFDAVGGKRLAVTGLVILTLSTLPFLWLTVDTPTSYIVILQVVRTFGISMVLMPVTTSGMNALPDHLIADGTAANNTARQIASSIGSAIMMTLLTNVTTNHQPAKHLLHAAPFQYKHDYLNATLSGYHASFMFSLVFAVIGVALAFFLKDKSRSDDVDLEQMQKDGE</sequence>
<feature type="transmembrane region" description="Helical" evidence="7">
    <location>
        <begin position="97"/>
        <end position="118"/>
    </location>
</feature>
<feature type="transmembrane region" description="Helical" evidence="7">
    <location>
        <begin position="321"/>
        <end position="341"/>
    </location>
</feature>
<proteinExistence type="predicted"/>
<dbReference type="Proteomes" id="UP000831495">
    <property type="component" value="Chromosome"/>
</dbReference>
<keyword evidence="10" id="KW-1185">Reference proteome</keyword>
<dbReference type="InterPro" id="IPR004638">
    <property type="entry name" value="EmrB-like"/>
</dbReference>
<feature type="domain" description="Major facilitator superfamily (MFS) profile" evidence="8">
    <location>
        <begin position="2"/>
        <end position="464"/>
    </location>
</feature>
<reference evidence="9" key="1">
    <citation type="journal article" date="2022" name="Int. J. Syst. Evol. Microbiol.">
        <title>Apilactobacillus apisilvae sp. nov., Nicolia spurrieriana gen. nov. sp. nov., Bombilactobacillus folatiphilus sp. nov. and Bombilactobacillus thymidiniphilus sp. nov., four new lactic acid bacterial isolates from stingless bees Tetragonula carbonaria and Austroplebeia australis.</title>
        <authorList>
            <person name="Oliphant S.A."/>
            <person name="Watson-Haigh N.S."/>
            <person name="Sumby K.M."/>
            <person name="Gardner J."/>
            <person name="Groom S."/>
            <person name="Jiranek V."/>
        </authorList>
    </citation>
    <scope>NUCLEOTIDE SEQUENCE</scope>
    <source>
        <strain evidence="9">SG4_D2</strain>
    </source>
</reference>
<dbReference type="SUPFAM" id="SSF103473">
    <property type="entry name" value="MFS general substrate transporter"/>
    <property type="match status" value="1"/>
</dbReference>
<dbReference type="NCBIfam" id="TIGR00711">
    <property type="entry name" value="efflux_EmrB"/>
    <property type="match status" value="1"/>
</dbReference>
<feature type="transmembrane region" description="Helical" evidence="7">
    <location>
        <begin position="437"/>
        <end position="459"/>
    </location>
</feature>
<dbReference type="EMBL" id="CP093366">
    <property type="protein sequence ID" value="UQS82845.1"/>
    <property type="molecule type" value="Genomic_DNA"/>
</dbReference>
<dbReference type="CDD" id="cd17503">
    <property type="entry name" value="MFS_LmrB_MDR_like"/>
    <property type="match status" value="1"/>
</dbReference>
<comment type="subcellular location">
    <subcellularLocation>
        <location evidence="1">Cell membrane</location>
        <topology evidence="1">Multi-pass membrane protein</topology>
    </subcellularLocation>
</comment>
<feature type="transmembrane region" description="Helical" evidence="7">
    <location>
        <begin position="40"/>
        <end position="60"/>
    </location>
</feature>
<keyword evidence="5 7" id="KW-1133">Transmembrane helix</keyword>
<feature type="transmembrane region" description="Helical" evidence="7">
    <location>
        <begin position="67"/>
        <end position="91"/>
    </location>
</feature>
<dbReference type="RefSeq" id="WP_249515109.1">
    <property type="nucleotide sequence ID" value="NZ_CP093366.1"/>
</dbReference>
<feature type="transmembrane region" description="Helical" evidence="7">
    <location>
        <begin position="218"/>
        <end position="235"/>
    </location>
</feature>
<dbReference type="PRINTS" id="PR01036">
    <property type="entry name" value="TCRTETB"/>
</dbReference>
<evidence type="ECO:0000256" key="6">
    <source>
        <dbReference type="ARBA" id="ARBA00023136"/>
    </source>
</evidence>
<dbReference type="PANTHER" id="PTHR42718">
    <property type="entry name" value="MAJOR FACILITATOR SUPERFAMILY MULTIDRUG TRANSPORTER MFSC"/>
    <property type="match status" value="1"/>
</dbReference>
<dbReference type="InterPro" id="IPR036259">
    <property type="entry name" value="MFS_trans_sf"/>
</dbReference>
<dbReference type="Pfam" id="PF07690">
    <property type="entry name" value="MFS_1"/>
    <property type="match status" value="1"/>
</dbReference>
<dbReference type="Gene3D" id="1.20.1250.20">
    <property type="entry name" value="MFS general substrate transporter like domains"/>
    <property type="match status" value="1"/>
</dbReference>
<organism evidence="9 10">
    <name type="scientific">Bombilactobacillus folatiphilus</name>
    <dbReference type="NCBI Taxonomy" id="2923362"/>
    <lineage>
        <taxon>Bacteria</taxon>
        <taxon>Bacillati</taxon>
        <taxon>Bacillota</taxon>
        <taxon>Bacilli</taxon>
        <taxon>Lactobacillales</taxon>
        <taxon>Lactobacillaceae</taxon>
        <taxon>Bombilactobacillus</taxon>
    </lineage>
</organism>
<evidence type="ECO:0000259" key="8">
    <source>
        <dbReference type="PROSITE" id="PS50850"/>
    </source>
</evidence>
<protein>
    <submittedName>
        <fullName evidence="9">Multidrug efflux MFS transporter</fullName>
    </submittedName>
</protein>
<keyword evidence="4 7" id="KW-0812">Transmembrane</keyword>
<evidence type="ECO:0000256" key="7">
    <source>
        <dbReference type="SAM" id="Phobius"/>
    </source>
</evidence>